<evidence type="ECO:0000313" key="2">
    <source>
        <dbReference type="Proteomes" id="UP001152300"/>
    </source>
</evidence>
<keyword evidence="2" id="KW-1185">Reference proteome</keyword>
<evidence type="ECO:0000313" key="1">
    <source>
        <dbReference type="EMBL" id="KAJ8063187.1"/>
    </source>
</evidence>
<sequence>METEVTDLQSAIQKLTLDLQIEKTVFIQWKEENDRLIIYLTQFHPVPVALPVSTPTDLTDPSPLIPVITPTAASVLSKPQLSKKVSDPASFDGTKIDLDRFVDQI</sequence>
<comment type="caution">
    <text evidence="1">The sequence shown here is derived from an EMBL/GenBank/DDBJ whole genome shotgun (WGS) entry which is preliminary data.</text>
</comment>
<accession>A0A9X0AI43</accession>
<dbReference type="Proteomes" id="UP001152300">
    <property type="component" value="Unassembled WGS sequence"/>
</dbReference>
<proteinExistence type="predicted"/>
<protein>
    <submittedName>
        <fullName evidence="1">Uncharacterized protein</fullName>
    </submittedName>
</protein>
<name>A0A9X0AI43_9HELO</name>
<gene>
    <name evidence="1" type="ORF">OCU04_008426</name>
</gene>
<organism evidence="1 2">
    <name type="scientific">Sclerotinia nivalis</name>
    <dbReference type="NCBI Taxonomy" id="352851"/>
    <lineage>
        <taxon>Eukaryota</taxon>
        <taxon>Fungi</taxon>
        <taxon>Dikarya</taxon>
        <taxon>Ascomycota</taxon>
        <taxon>Pezizomycotina</taxon>
        <taxon>Leotiomycetes</taxon>
        <taxon>Helotiales</taxon>
        <taxon>Sclerotiniaceae</taxon>
        <taxon>Sclerotinia</taxon>
    </lineage>
</organism>
<dbReference type="EMBL" id="JAPEIS010000009">
    <property type="protein sequence ID" value="KAJ8063187.1"/>
    <property type="molecule type" value="Genomic_DNA"/>
</dbReference>
<dbReference type="AlphaFoldDB" id="A0A9X0AI43"/>
<reference evidence="1" key="1">
    <citation type="submission" date="2022-11" db="EMBL/GenBank/DDBJ databases">
        <title>Genome Resource of Sclerotinia nivalis Strain SnTB1, a Plant Pathogen Isolated from American Ginseng.</title>
        <authorList>
            <person name="Fan S."/>
        </authorList>
    </citation>
    <scope>NUCLEOTIDE SEQUENCE</scope>
    <source>
        <strain evidence="1">SnTB1</strain>
    </source>
</reference>
<dbReference type="OrthoDB" id="4502494at2759"/>